<evidence type="ECO:0000313" key="7">
    <source>
        <dbReference type="Proteomes" id="UP001183226"/>
    </source>
</evidence>
<comment type="caution">
    <text evidence="6">The sequence shown here is derived from an EMBL/GenBank/DDBJ whole genome shotgun (WGS) entry which is preliminary data.</text>
</comment>
<comment type="similarity">
    <text evidence="1">Belongs to the FAD-dependent oxidoreductase family.</text>
</comment>
<keyword evidence="2" id="KW-0285">Flavoprotein</keyword>
<sequence length="364" mass="37818">MSPTVAVVGGGYAGISVAAQLDDVADVVLVEPRDAFVHSVASLRSLADPAWIDRIFLPYEGLLPRGRVVHDRASRVDHRGTTLASGERIAADYTVLATGSGYPFPAKLAEHESTRAKDRLRAAHRELTASDRVLLLGAGAVGLELAGEIKAAWPQTAVIVVEPGPEILSGAFTAEFRTEVRRQLDALGIELLLDSSLAAEPATEPGTRAPFTAATRDGAQISADIWFRCYGATVNTDYLAEDLAAARGPGGRLAVTPDLRLVGQERVFAVGDAAAVDDSPTAANAHAHADTTAANIRAMIGGGRPSAHTPRPGGIALPLGPDAGASYRPDLGVLGADATADIKGRGMMLDAYRDLLNAVGTGAR</sequence>
<dbReference type="PANTHER" id="PTHR43735">
    <property type="entry name" value="APOPTOSIS-INDUCING FACTOR 1"/>
    <property type="match status" value="1"/>
</dbReference>
<feature type="domain" description="FAD/NAD(P)-binding" evidence="5">
    <location>
        <begin position="74"/>
        <end position="288"/>
    </location>
</feature>
<evidence type="ECO:0000256" key="2">
    <source>
        <dbReference type="ARBA" id="ARBA00022630"/>
    </source>
</evidence>
<dbReference type="RefSeq" id="WP_311547506.1">
    <property type="nucleotide sequence ID" value="NZ_JAVREK010000033.1"/>
</dbReference>
<dbReference type="Proteomes" id="UP001183226">
    <property type="component" value="Unassembled WGS sequence"/>
</dbReference>
<dbReference type="PRINTS" id="PR00368">
    <property type="entry name" value="FADPNR"/>
</dbReference>
<evidence type="ECO:0000256" key="4">
    <source>
        <dbReference type="ARBA" id="ARBA00023002"/>
    </source>
</evidence>
<dbReference type="EMBL" id="JAVREK010000033">
    <property type="protein sequence ID" value="MDT0304992.1"/>
    <property type="molecule type" value="Genomic_DNA"/>
</dbReference>
<dbReference type="Gene3D" id="3.50.50.100">
    <property type="match status" value="1"/>
</dbReference>
<dbReference type="PANTHER" id="PTHR43735:SF3">
    <property type="entry name" value="FERROPTOSIS SUPPRESSOR PROTEIN 1"/>
    <property type="match status" value="1"/>
</dbReference>
<accession>A0ABU2L0E6</accession>
<gene>
    <name evidence="6" type="ORF">RM446_22960</name>
</gene>
<dbReference type="InterPro" id="IPR036188">
    <property type="entry name" value="FAD/NAD-bd_sf"/>
</dbReference>
<dbReference type="InterPro" id="IPR023753">
    <property type="entry name" value="FAD/NAD-binding_dom"/>
</dbReference>
<organism evidence="6 7">
    <name type="scientific">Streptomonospora wellingtoniae</name>
    <dbReference type="NCBI Taxonomy" id="3075544"/>
    <lineage>
        <taxon>Bacteria</taxon>
        <taxon>Bacillati</taxon>
        <taxon>Actinomycetota</taxon>
        <taxon>Actinomycetes</taxon>
        <taxon>Streptosporangiales</taxon>
        <taxon>Nocardiopsidaceae</taxon>
        <taxon>Streptomonospora</taxon>
    </lineage>
</organism>
<evidence type="ECO:0000256" key="1">
    <source>
        <dbReference type="ARBA" id="ARBA00006442"/>
    </source>
</evidence>
<keyword evidence="7" id="KW-1185">Reference proteome</keyword>
<evidence type="ECO:0000313" key="6">
    <source>
        <dbReference type="EMBL" id="MDT0304992.1"/>
    </source>
</evidence>
<evidence type="ECO:0000256" key="3">
    <source>
        <dbReference type="ARBA" id="ARBA00022827"/>
    </source>
</evidence>
<keyword evidence="3" id="KW-0274">FAD</keyword>
<reference evidence="7" key="1">
    <citation type="submission" date="2023-07" db="EMBL/GenBank/DDBJ databases">
        <title>30 novel species of actinomycetes from the DSMZ collection.</title>
        <authorList>
            <person name="Nouioui I."/>
        </authorList>
    </citation>
    <scope>NUCLEOTIDE SEQUENCE [LARGE SCALE GENOMIC DNA]</scope>
    <source>
        <strain evidence="7">DSM 45055</strain>
    </source>
</reference>
<dbReference type="Pfam" id="PF07992">
    <property type="entry name" value="Pyr_redox_2"/>
    <property type="match status" value="1"/>
</dbReference>
<dbReference type="SUPFAM" id="SSF51905">
    <property type="entry name" value="FAD/NAD(P)-binding domain"/>
    <property type="match status" value="1"/>
</dbReference>
<name>A0ABU2L0E6_9ACTN</name>
<keyword evidence="4" id="KW-0560">Oxidoreductase</keyword>
<proteinExistence type="inferred from homology"/>
<protein>
    <submittedName>
        <fullName evidence="6">FAD-dependent oxidoreductase</fullName>
    </submittedName>
</protein>
<evidence type="ECO:0000259" key="5">
    <source>
        <dbReference type="Pfam" id="PF07992"/>
    </source>
</evidence>